<evidence type="ECO:0000313" key="2">
    <source>
        <dbReference type="Proteomes" id="UP000271098"/>
    </source>
</evidence>
<dbReference type="GO" id="GO:0016020">
    <property type="term" value="C:membrane"/>
    <property type="evidence" value="ECO:0007669"/>
    <property type="project" value="InterPro"/>
</dbReference>
<gene>
    <name evidence="1" type="ORF">GPUH_LOCUS7716</name>
</gene>
<accession>A0A183DG75</accession>
<dbReference type="Proteomes" id="UP000271098">
    <property type="component" value="Unassembled WGS sequence"/>
</dbReference>
<dbReference type="GO" id="GO:0055085">
    <property type="term" value="P:transmembrane transport"/>
    <property type="evidence" value="ECO:0007669"/>
    <property type="project" value="InterPro"/>
</dbReference>
<reference evidence="1 2" key="2">
    <citation type="submission" date="2018-11" db="EMBL/GenBank/DDBJ databases">
        <authorList>
            <consortium name="Pathogen Informatics"/>
        </authorList>
    </citation>
    <scope>NUCLEOTIDE SEQUENCE [LARGE SCALE GENOMIC DNA]</scope>
</reference>
<dbReference type="AlphaFoldDB" id="A0A183DG75"/>
<name>A0A183DG75_9BILA</name>
<evidence type="ECO:0000313" key="3">
    <source>
        <dbReference type="WBParaSite" id="GPUH_0000772501-mRNA-1"/>
    </source>
</evidence>
<evidence type="ECO:0000313" key="1">
    <source>
        <dbReference type="EMBL" id="VDK59398.1"/>
    </source>
</evidence>
<dbReference type="InterPro" id="IPR004156">
    <property type="entry name" value="OATP"/>
</dbReference>
<dbReference type="WBParaSite" id="GPUH_0000772501-mRNA-1">
    <property type="protein sequence ID" value="GPUH_0000772501-mRNA-1"/>
    <property type="gene ID" value="GPUH_0000772501"/>
</dbReference>
<organism evidence="3">
    <name type="scientific">Gongylonema pulchrum</name>
    <dbReference type="NCBI Taxonomy" id="637853"/>
    <lineage>
        <taxon>Eukaryota</taxon>
        <taxon>Metazoa</taxon>
        <taxon>Ecdysozoa</taxon>
        <taxon>Nematoda</taxon>
        <taxon>Chromadorea</taxon>
        <taxon>Rhabditida</taxon>
        <taxon>Spirurina</taxon>
        <taxon>Spiruromorpha</taxon>
        <taxon>Spiruroidea</taxon>
        <taxon>Gongylonematidae</taxon>
        <taxon>Gongylonema</taxon>
    </lineage>
</organism>
<dbReference type="EMBL" id="UYRT01020684">
    <property type="protein sequence ID" value="VDK59398.1"/>
    <property type="molecule type" value="Genomic_DNA"/>
</dbReference>
<sequence>MVFGAISTCEIRIFGYIGVLFSESSSPTKICRNAVQIETVRCAKSPSNMGPFVMIFGGLLILGVGRTMPHSLGLPLIDDNVQRRNLPVYFGRFIP</sequence>
<proteinExistence type="predicted"/>
<dbReference type="OrthoDB" id="5062115at2759"/>
<reference evidence="3" key="1">
    <citation type="submission" date="2016-06" db="UniProtKB">
        <authorList>
            <consortium name="WormBaseParasite"/>
        </authorList>
    </citation>
    <scope>IDENTIFICATION</scope>
</reference>
<keyword evidence="2" id="KW-1185">Reference proteome</keyword>
<protein>
    <submittedName>
        <fullName evidence="3">Aa_trans domain-containing protein</fullName>
    </submittedName>
</protein>
<dbReference type="Pfam" id="PF03137">
    <property type="entry name" value="OATP"/>
    <property type="match status" value="1"/>
</dbReference>